<organism evidence="4 5">
    <name type="scientific">Phakopsora pachyrhizi</name>
    <name type="common">Asian soybean rust disease fungus</name>
    <dbReference type="NCBI Taxonomy" id="170000"/>
    <lineage>
        <taxon>Eukaryota</taxon>
        <taxon>Fungi</taxon>
        <taxon>Dikarya</taxon>
        <taxon>Basidiomycota</taxon>
        <taxon>Pucciniomycotina</taxon>
        <taxon>Pucciniomycetes</taxon>
        <taxon>Pucciniales</taxon>
        <taxon>Phakopsoraceae</taxon>
        <taxon>Phakopsora</taxon>
    </lineage>
</organism>
<sequence>MSKPMSDLEVISEMKKLVAFIKQEAMEKAREIKVKADEEFSIEKAKLVRQETASIDASYAKRRKQVEVQKRITQSTQSNKSRLQQLQVRDQLLEKVFGDARNGLGEATKDSDKYREIVEKLTLQALFSLMAKDITVTIRPQDSKIAEKAISQALKNYKQISGIDCTHTIKEDLPKESRGGIIVWGYNNRIKVNNTLDERLKLLEEKMLPEIRTSLYGKNPNRKHET</sequence>
<dbReference type="InterPro" id="IPR038495">
    <property type="entry name" value="ATPase_E_C"/>
</dbReference>
<evidence type="ECO:0000256" key="1">
    <source>
        <dbReference type="ARBA" id="ARBA00005901"/>
    </source>
</evidence>
<dbReference type="Pfam" id="PF01991">
    <property type="entry name" value="vATP-synt_E"/>
    <property type="match status" value="1"/>
</dbReference>
<comment type="caution">
    <text evidence="4">The sequence shown here is derived from an EMBL/GenBank/DDBJ whole genome shotgun (WGS) entry which is preliminary data.</text>
</comment>
<keyword evidence="5" id="KW-1185">Reference proteome</keyword>
<dbReference type="AlphaFoldDB" id="A0AAV0BIV7"/>
<reference evidence="4" key="1">
    <citation type="submission" date="2022-06" db="EMBL/GenBank/DDBJ databases">
        <authorList>
            <consortium name="SYNGENTA / RWTH Aachen University"/>
        </authorList>
    </citation>
    <scope>NUCLEOTIDE SEQUENCE</scope>
</reference>
<dbReference type="InterPro" id="IPR002842">
    <property type="entry name" value="ATPase_V1_Esu"/>
</dbReference>
<gene>
    <name evidence="4" type="ORF">PPACK8108_LOCUS21873</name>
</gene>
<protein>
    <submittedName>
        <fullName evidence="4">ATPase, V1/A1 complex, subunit E</fullName>
    </submittedName>
</protein>
<dbReference type="Gene3D" id="3.30.2320.30">
    <property type="entry name" value="ATP synthase, E subunit, C-terminal"/>
    <property type="match status" value="1"/>
</dbReference>
<dbReference type="EMBL" id="CALTRL010005836">
    <property type="protein sequence ID" value="CAH7687133.1"/>
    <property type="molecule type" value="Genomic_DNA"/>
</dbReference>
<comment type="similarity">
    <text evidence="1">Belongs to the V-ATPase E subunit family.</text>
</comment>
<keyword evidence="2" id="KW-0813">Transport</keyword>
<name>A0AAV0BIV7_PHAPC</name>
<dbReference type="Proteomes" id="UP001153365">
    <property type="component" value="Unassembled WGS sequence"/>
</dbReference>
<keyword evidence="3" id="KW-0406">Ion transport</keyword>
<dbReference type="GO" id="GO:0033178">
    <property type="term" value="C:proton-transporting two-sector ATPase complex, catalytic domain"/>
    <property type="evidence" value="ECO:0007669"/>
    <property type="project" value="InterPro"/>
</dbReference>
<dbReference type="HAMAP" id="MF_00311">
    <property type="entry name" value="ATP_synth_E_arch"/>
    <property type="match status" value="1"/>
</dbReference>
<proteinExistence type="inferred from homology"/>
<evidence type="ECO:0000313" key="4">
    <source>
        <dbReference type="EMBL" id="CAH7687133.1"/>
    </source>
</evidence>
<dbReference type="PANTHER" id="PTHR45715">
    <property type="entry name" value="ATPASE H+-TRANSPORTING V1 SUBUNIT E1A-RELATED"/>
    <property type="match status" value="1"/>
</dbReference>
<evidence type="ECO:0000313" key="5">
    <source>
        <dbReference type="Proteomes" id="UP001153365"/>
    </source>
</evidence>
<evidence type="ECO:0000256" key="3">
    <source>
        <dbReference type="ARBA" id="ARBA00023065"/>
    </source>
</evidence>
<dbReference type="GO" id="GO:0046961">
    <property type="term" value="F:proton-transporting ATPase activity, rotational mechanism"/>
    <property type="evidence" value="ECO:0007669"/>
    <property type="project" value="InterPro"/>
</dbReference>
<dbReference type="Gene3D" id="6.10.250.1620">
    <property type="match status" value="1"/>
</dbReference>
<accession>A0AAV0BIV7</accession>
<dbReference type="SUPFAM" id="SSF160527">
    <property type="entry name" value="V-type ATPase subunit E-like"/>
    <property type="match status" value="1"/>
</dbReference>
<evidence type="ECO:0000256" key="2">
    <source>
        <dbReference type="ARBA" id="ARBA00022448"/>
    </source>
</evidence>